<gene>
    <name evidence="2" type="ORF">DdX_18805</name>
</gene>
<comment type="caution">
    <text evidence="2">The sequence shown here is derived from an EMBL/GenBank/DDBJ whole genome shotgun (WGS) entry which is preliminary data.</text>
</comment>
<dbReference type="Proteomes" id="UP001201812">
    <property type="component" value="Unassembled WGS sequence"/>
</dbReference>
<dbReference type="Pfam" id="PF10321">
    <property type="entry name" value="7TM_GPCR_Srt"/>
    <property type="match status" value="1"/>
</dbReference>
<dbReference type="EMBL" id="JAKKPZ010000299">
    <property type="protein sequence ID" value="KAI1696895.1"/>
    <property type="molecule type" value="Genomic_DNA"/>
</dbReference>
<dbReference type="InterPro" id="IPR019425">
    <property type="entry name" value="7TM_GPCR_serpentine_rcpt_Srt"/>
</dbReference>
<feature type="transmembrane region" description="Helical" evidence="1">
    <location>
        <begin position="71"/>
        <end position="93"/>
    </location>
</feature>
<accession>A0AAD4QXT4</accession>
<reference evidence="2" key="1">
    <citation type="submission" date="2022-01" db="EMBL/GenBank/DDBJ databases">
        <title>Genome Sequence Resource for Two Populations of Ditylenchus destructor, the Migratory Endoparasitic Phytonematode.</title>
        <authorList>
            <person name="Zhang H."/>
            <person name="Lin R."/>
            <person name="Xie B."/>
        </authorList>
    </citation>
    <scope>NUCLEOTIDE SEQUENCE</scope>
    <source>
        <strain evidence="2">BazhouSP</strain>
    </source>
</reference>
<feature type="transmembrane region" description="Helical" evidence="1">
    <location>
        <begin position="34"/>
        <end position="59"/>
    </location>
</feature>
<evidence type="ECO:0000313" key="2">
    <source>
        <dbReference type="EMBL" id="KAI1696895.1"/>
    </source>
</evidence>
<protein>
    <submittedName>
        <fullName evidence="2">Serpentine type 7TM GPCR chemoreceptor srt domain-containing protein</fullName>
    </submittedName>
</protein>
<name>A0AAD4QXT4_9BILA</name>
<keyword evidence="1" id="KW-0812">Transmembrane</keyword>
<keyword evidence="1" id="KW-0472">Membrane</keyword>
<evidence type="ECO:0000313" key="3">
    <source>
        <dbReference type="Proteomes" id="UP001201812"/>
    </source>
</evidence>
<keyword evidence="1" id="KW-1133">Transmembrane helix</keyword>
<dbReference type="AlphaFoldDB" id="A0AAD4QXT4"/>
<evidence type="ECO:0000256" key="1">
    <source>
        <dbReference type="SAM" id="Phobius"/>
    </source>
</evidence>
<organism evidence="2 3">
    <name type="scientific">Ditylenchus destructor</name>
    <dbReference type="NCBI Taxonomy" id="166010"/>
    <lineage>
        <taxon>Eukaryota</taxon>
        <taxon>Metazoa</taxon>
        <taxon>Ecdysozoa</taxon>
        <taxon>Nematoda</taxon>
        <taxon>Chromadorea</taxon>
        <taxon>Rhabditida</taxon>
        <taxon>Tylenchina</taxon>
        <taxon>Tylenchomorpha</taxon>
        <taxon>Sphaerularioidea</taxon>
        <taxon>Anguinidae</taxon>
        <taxon>Anguininae</taxon>
        <taxon>Ditylenchus</taxon>
    </lineage>
</organism>
<keyword evidence="3" id="KW-1185">Reference proteome</keyword>
<dbReference type="PANTHER" id="PTHR23021">
    <property type="entry name" value="SERPENTINE RECEPTOR, CLASS T"/>
    <property type="match status" value="1"/>
</dbReference>
<proteinExistence type="predicted"/>
<sequence>MMNVLLLYPKEYERLYNCTSYKVDDVPFKDRQHVFTGIALIFLFAFFEVLYIPCVFTLYKLTSQSTYKTMFVIGLTDLVGLFVIGFLSGYFSLSVGVMPACRPHCWLSADALGSGNHL</sequence>